<dbReference type="PANTHER" id="PTHR38459:SF1">
    <property type="entry name" value="PROPHAGE BACTOPRENOL-LINKED GLUCOSE TRANSLOCASE HOMOLOG"/>
    <property type="match status" value="1"/>
</dbReference>
<dbReference type="Pfam" id="PF04138">
    <property type="entry name" value="GtrA_DPMS_TM"/>
    <property type="match status" value="1"/>
</dbReference>
<feature type="transmembrane region" description="Helical" evidence="6">
    <location>
        <begin position="31"/>
        <end position="54"/>
    </location>
</feature>
<feature type="transmembrane region" description="Helical" evidence="6">
    <location>
        <begin position="60"/>
        <end position="77"/>
    </location>
</feature>
<feature type="domain" description="GtrA/DPMS transmembrane" evidence="7">
    <location>
        <begin position="33"/>
        <end position="152"/>
    </location>
</feature>
<name>A0A1G6PMX4_9PROT</name>
<dbReference type="OrthoDB" id="7360864at2"/>
<evidence type="ECO:0000256" key="1">
    <source>
        <dbReference type="ARBA" id="ARBA00004141"/>
    </source>
</evidence>
<dbReference type="STRING" id="938405.SAMN02927895_02180"/>
<keyword evidence="4 6" id="KW-1133">Transmembrane helix</keyword>
<accession>A0A1G6PMX4</accession>
<comment type="subcellular location">
    <subcellularLocation>
        <location evidence="1">Membrane</location>
        <topology evidence="1">Multi-pass membrane protein</topology>
    </subcellularLocation>
</comment>
<dbReference type="GO" id="GO:0000271">
    <property type="term" value="P:polysaccharide biosynthetic process"/>
    <property type="evidence" value="ECO:0007669"/>
    <property type="project" value="InterPro"/>
</dbReference>
<protein>
    <submittedName>
        <fullName evidence="8">Putative flippase GtrA (Transmembrane translocase of bactoprenol-linked glucose)</fullName>
    </submittedName>
</protein>
<evidence type="ECO:0000256" key="6">
    <source>
        <dbReference type="SAM" id="Phobius"/>
    </source>
</evidence>
<dbReference type="Proteomes" id="UP000198925">
    <property type="component" value="Unassembled WGS sequence"/>
</dbReference>
<sequence>MTTALTGPHLTDPPLDAPVASPERGRLFGEFLRFGVVGVAGFVVDAGVLMAGIALGTGPWLGRVISYIAAASATFALNRAWTFRNAAQRDGLGRQWVLFLLVNLLGFLCNYGTYAALVTGLPLVATYPVIGVAAGSLAGLAANFLMSRRFVFGARPDPRPSRA</sequence>
<gene>
    <name evidence="8" type="ORF">SAMN04487779_1002453</name>
</gene>
<evidence type="ECO:0000313" key="8">
    <source>
        <dbReference type="EMBL" id="SDC81533.1"/>
    </source>
</evidence>
<dbReference type="PANTHER" id="PTHR38459">
    <property type="entry name" value="PROPHAGE BACTOPRENOL-LINKED GLUCOSE TRANSLOCASE HOMOLOG"/>
    <property type="match status" value="1"/>
</dbReference>
<feature type="transmembrane region" description="Helical" evidence="6">
    <location>
        <begin position="123"/>
        <end position="145"/>
    </location>
</feature>
<dbReference type="GO" id="GO:0005886">
    <property type="term" value="C:plasma membrane"/>
    <property type="evidence" value="ECO:0007669"/>
    <property type="project" value="TreeGrafter"/>
</dbReference>
<dbReference type="AlphaFoldDB" id="A0A1G6PMX4"/>
<reference evidence="8 9" key="1">
    <citation type="submission" date="2016-10" db="EMBL/GenBank/DDBJ databases">
        <authorList>
            <person name="de Groot N.N."/>
        </authorList>
    </citation>
    <scope>NUCLEOTIDE SEQUENCE [LARGE SCALE GENOMIC DNA]</scope>
    <source>
        <strain evidence="8 9">CPCC 100156</strain>
    </source>
</reference>
<dbReference type="InterPro" id="IPR051401">
    <property type="entry name" value="GtrA_CellWall_Glycosyl"/>
</dbReference>
<evidence type="ECO:0000256" key="4">
    <source>
        <dbReference type="ARBA" id="ARBA00022989"/>
    </source>
</evidence>
<dbReference type="EMBL" id="FMZX01000002">
    <property type="protein sequence ID" value="SDC81533.1"/>
    <property type="molecule type" value="Genomic_DNA"/>
</dbReference>
<evidence type="ECO:0000313" key="9">
    <source>
        <dbReference type="Proteomes" id="UP000198925"/>
    </source>
</evidence>
<evidence type="ECO:0000256" key="5">
    <source>
        <dbReference type="ARBA" id="ARBA00023136"/>
    </source>
</evidence>
<comment type="similarity">
    <text evidence="2">Belongs to the GtrA family.</text>
</comment>
<dbReference type="InterPro" id="IPR007267">
    <property type="entry name" value="GtrA_DPMS_TM"/>
</dbReference>
<evidence type="ECO:0000256" key="3">
    <source>
        <dbReference type="ARBA" id="ARBA00022692"/>
    </source>
</evidence>
<evidence type="ECO:0000256" key="2">
    <source>
        <dbReference type="ARBA" id="ARBA00009399"/>
    </source>
</evidence>
<keyword evidence="5 6" id="KW-0472">Membrane</keyword>
<feature type="transmembrane region" description="Helical" evidence="6">
    <location>
        <begin position="97"/>
        <end position="117"/>
    </location>
</feature>
<keyword evidence="3 6" id="KW-0812">Transmembrane</keyword>
<evidence type="ECO:0000259" key="7">
    <source>
        <dbReference type="Pfam" id="PF04138"/>
    </source>
</evidence>
<organism evidence="8 9">
    <name type="scientific">Belnapia rosea</name>
    <dbReference type="NCBI Taxonomy" id="938405"/>
    <lineage>
        <taxon>Bacteria</taxon>
        <taxon>Pseudomonadati</taxon>
        <taxon>Pseudomonadota</taxon>
        <taxon>Alphaproteobacteria</taxon>
        <taxon>Acetobacterales</taxon>
        <taxon>Roseomonadaceae</taxon>
        <taxon>Belnapia</taxon>
    </lineage>
</organism>
<proteinExistence type="inferred from homology"/>
<keyword evidence="9" id="KW-1185">Reference proteome</keyword>